<evidence type="ECO:0000313" key="1">
    <source>
        <dbReference type="EMBL" id="QJA76509.1"/>
    </source>
</evidence>
<name>A0A6M3K2Z6_9ZZZZ</name>
<dbReference type="EMBL" id="MT142628">
    <property type="protein sequence ID" value="QJA86299.1"/>
    <property type="molecule type" value="Genomic_DNA"/>
</dbReference>
<dbReference type="EMBL" id="MT142229">
    <property type="protein sequence ID" value="QJA76509.1"/>
    <property type="molecule type" value="Genomic_DNA"/>
</dbReference>
<evidence type="ECO:0000313" key="2">
    <source>
        <dbReference type="EMBL" id="QJA86299.1"/>
    </source>
</evidence>
<sequence length="71" mass="8280">MEEKDMNKKEQVRFDDAAESIKEQFEDSGDSAWLEGWICGFTDYENSIEGVSNDVVHDALFDYLRKLREAK</sequence>
<protein>
    <submittedName>
        <fullName evidence="1">Uncharacterized protein</fullName>
    </submittedName>
</protein>
<gene>
    <name evidence="1" type="ORF">MM415A01495_0004</name>
    <name evidence="2" type="ORF">MM415B02098_0004</name>
</gene>
<organism evidence="1">
    <name type="scientific">viral metagenome</name>
    <dbReference type="NCBI Taxonomy" id="1070528"/>
    <lineage>
        <taxon>unclassified sequences</taxon>
        <taxon>metagenomes</taxon>
        <taxon>organismal metagenomes</taxon>
    </lineage>
</organism>
<dbReference type="AlphaFoldDB" id="A0A6M3K2Z6"/>
<proteinExistence type="predicted"/>
<accession>A0A6M3K2Z6</accession>
<reference evidence="1" key="1">
    <citation type="submission" date="2020-03" db="EMBL/GenBank/DDBJ databases">
        <title>The deep terrestrial virosphere.</title>
        <authorList>
            <person name="Holmfeldt K."/>
            <person name="Nilsson E."/>
            <person name="Simone D."/>
            <person name="Lopez-Fernandez M."/>
            <person name="Wu X."/>
            <person name="de Brujin I."/>
            <person name="Lundin D."/>
            <person name="Andersson A."/>
            <person name="Bertilsson S."/>
            <person name="Dopson M."/>
        </authorList>
    </citation>
    <scope>NUCLEOTIDE SEQUENCE</scope>
    <source>
        <strain evidence="1">MM415A01495</strain>
        <strain evidence="2">MM415B02098</strain>
    </source>
</reference>